<accession>A0A2T2WEB4</accession>
<reference evidence="5 6" key="1">
    <citation type="journal article" date="2014" name="BMC Genomics">
        <title>Comparison of environmental and isolate Sulfobacillus genomes reveals diverse carbon, sulfur, nitrogen, and hydrogen metabolisms.</title>
        <authorList>
            <person name="Justice N.B."/>
            <person name="Norman A."/>
            <person name="Brown C.T."/>
            <person name="Singh A."/>
            <person name="Thomas B.C."/>
            <person name="Banfield J.F."/>
        </authorList>
    </citation>
    <scope>NUCLEOTIDE SEQUENCE [LARGE SCALE GENOMIC DNA]</scope>
    <source>
        <strain evidence="5">AMDSBA3</strain>
    </source>
</reference>
<sequence length="151" mass="16161">MRIAVGADHAGWSLKEPLVAFLIEQGWDVEDFGTFSAESVDYPDFAVKVAGAVARGDADRGLLLCGSGQGMCITANKVVGVRAALAHDVVSARLAREHNDANVLTMGARFVAQPLAEEILLMFLSTSFAGGRHQRRIEKIETAARHESGLL</sequence>
<dbReference type="GO" id="GO:0019316">
    <property type="term" value="P:D-allose catabolic process"/>
    <property type="evidence" value="ECO:0007669"/>
    <property type="project" value="TreeGrafter"/>
</dbReference>
<evidence type="ECO:0000256" key="2">
    <source>
        <dbReference type="ARBA" id="ARBA00023235"/>
    </source>
</evidence>
<feature type="binding site" evidence="4">
    <location>
        <position position="132"/>
    </location>
    <ligand>
        <name>D-ribulose 5-phosphate</name>
        <dbReference type="ChEBI" id="CHEBI:58121"/>
    </ligand>
</feature>
<dbReference type="NCBIfam" id="NF004051">
    <property type="entry name" value="PRK05571.1"/>
    <property type="match status" value="1"/>
</dbReference>
<dbReference type="InterPro" id="IPR003500">
    <property type="entry name" value="RpiB_LacA_LacB"/>
</dbReference>
<dbReference type="InterPro" id="IPR004785">
    <property type="entry name" value="RpiB"/>
</dbReference>
<dbReference type="Proteomes" id="UP000241848">
    <property type="component" value="Unassembled WGS sequence"/>
</dbReference>
<dbReference type="Gene3D" id="3.40.1400.10">
    <property type="entry name" value="Sugar-phosphate isomerase, RpiB/LacA/LacB"/>
    <property type="match status" value="1"/>
</dbReference>
<dbReference type="NCBIfam" id="TIGR00689">
    <property type="entry name" value="rpiB_lacA_lacB"/>
    <property type="match status" value="1"/>
</dbReference>
<comment type="caution">
    <text evidence="5">The sequence shown here is derived from an EMBL/GenBank/DDBJ whole genome shotgun (WGS) entry which is preliminary data.</text>
</comment>
<organism evidence="5 6">
    <name type="scientific">Sulfobacillus acidophilus</name>
    <dbReference type="NCBI Taxonomy" id="53633"/>
    <lineage>
        <taxon>Bacteria</taxon>
        <taxon>Bacillati</taxon>
        <taxon>Bacillota</taxon>
        <taxon>Clostridia</taxon>
        <taxon>Eubacteriales</taxon>
        <taxon>Clostridiales Family XVII. Incertae Sedis</taxon>
        <taxon>Sulfobacillus</taxon>
    </lineage>
</organism>
<feature type="active site" description="Proton donor" evidence="3">
    <location>
        <position position="98"/>
    </location>
</feature>
<dbReference type="PIRSF" id="PIRSF005384">
    <property type="entry name" value="RpiB_LacA_B"/>
    <property type="match status" value="1"/>
</dbReference>
<dbReference type="Pfam" id="PF02502">
    <property type="entry name" value="LacAB_rpiB"/>
    <property type="match status" value="1"/>
</dbReference>
<dbReference type="NCBIfam" id="TIGR01120">
    <property type="entry name" value="rpiB"/>
    <property type="match status" value="1"/>
</dbReference>
<feature type="binding site" evidence="4">
    <location>
        <begin position="66"/>
        <end position="70"/>
    </location>
    <ligand>
        <name>D-ribulose 5-phosphate</name>
        <dbReference type="ChEBI" id="CHEBI:58121"/>
    </ligand>
</feature>
<evidence type="ECO:0000313" key="6">
    <source>
        <dbReference type="Proteomes" id="UP000241848"/>
    </source>
</evidence>
<keyword evidence="2 5" id="KW-0413">Isomerase</keyword>
<protein>
    <submittedName>
        <fullName evidence="5">Ribose 5-phosphate isomerase B</fullName>
    </submittedName>
</protein>
<proteinExistence type="inferred from homology"/>
<feature type="active site" description="Proton acceptor" evidence="3">
    <location>
        <position position="65"/>
    </location>
</feature>
<dbReference type="GO" id="GO:0004751">
    <property type="term" value="F:ribose-5-phosphate isomerase activity"/>
    <property type="evidence" value="ECO:0007669"/>
    <property type="project" value="TreeGrafter"/>
</dbReference>
<name>A0A2T2WEB4_9FIRM</name>
<dbReference type="PANTHER" id="PTHR30345:SF0">
    <property type="entry name" value="DNA DAMAGE-REPAIR_TOLERATION PROTEIN DRT102"/>
    <property type="match status" value="1"/>
</dbReference>
<evidence type="ECO:0000313" key="5">
    <source>
        <dbReference type="EMBL" id="PSR20587.1"/>
    </source>
</evidence>
<comment type="similarity">
    <text evidence="1">Belongs to the LacAB/RpiB family.</text>
</comment>
<evidence type="ECO:0000256" key="3">
    <source>
        <dbReference type="PIRSR" id="PIRSR005384-1"/>
    </source>
</evidence>
<evidence type="ECO:0000256" key="4">
    <source>
        <dbReference type="PIRSR" id="PIRSR005384-2"/>
    </source>
</evidence>
<dbReference type="SUPFAM" id="SSF89623">
    <property type="entry name" value="Ribose/Galactose isomerase RpiB/AlsB"/>
    <property type="match status" value="1"/>
</dbReference>
<dbReference type="EMBL" id="PXYV01000056">
    <property type="protein sequence ID" value="PSR20587.1"/>
    <property type="molecule type" value="Genomic_DNA"/>
</dbReference>
<dbReference type="PANTHER" id="PTHR30345">
    <property type="entry name" value="RIBOSE-5-PHOSPHATE ISOMERASE B"/>
    <property type="match status" value="1"/>
</dbReference>
<dbReference type="AlphaFoldDB" id="A0A2T2WEB4"/>
<dbReference type="GO" id="GO:0009052">
    <property type="term" value="P:pentose-phosphate shunt, non-oxidative branch"/>
    <property type="evidence" value="ECO:0007669"/>
    <property type="project" value="TreeGrafter"/>
</dbReference>
<feature type="binding site" evidence="4">
    <location>
        <begin position="8"/>
        <end position="9"/>
    </location>
    <ligand>
        <name>D-ribulose 5-phosphate</name>
        <dbReference type="ChEBI" id="CHEBI:58121"/>
    </ligand>
</feature>
<feature type="binding site" evidence="4">
    <location>
        <position position="99"/>
    </location>
    <ligand>
        <name>D-ribulose 5-phosphate</name>
        <dbReference type="ChEBI" id="CHEBI:58121"/>
    </ligand>
</feature>
<dbReference type="InterPro" id="IPR036569">
    <property type="entry name" value="RpiB_LacA_LacB_sf"/>
</dbReference>
<feature type="binding site" evidence="4">
    <location>
        <position position="109"/>
    </location>
    <ligand>
        <name>D-ribulose 5-phosphate</name>
        <dbReference type="ChEBI" id="CHEBI:58121"/>
    </ligand>
</feature>
<gene>
    <name evidence="5" type="primary">rpiB</name>
    <name evidence="5" type="ORF">C7B45_14180</name>
</gene>
<feature type="binding site" evidence="4">
    <location>
        <position position="136"/>
    </location>
    <ligand>
        <name>D-ribulose 5-phosphate</name>
        <dbReference type="ChEBI" id="CHEBI:58121"/>
    </ligand>
</feature>
<evidence type="ECO:0000256" key="1">
    <source>
        <dbReference type="ARBA" id="ARBA00008754"/>
    </source>
</evidence>